<evidence type="ECO:0008006" key="3">
    <source>
        <dbReference type="Google" id="ProtNLM"/>
    </source>
</evidence>
<dbReference type="AlphaFoldDB" id="A0A137P0T1"/>
<gene>
    <name evidence="1" type="ORF">CONCODRAFT_9151</name>
</gene>
<dbReference type="InterPro" id="IPR050951">
    <property type="entry name" value="Retrovirus_Pol_polyprotein"/>
</dbReference>
<protein>
    <recommendedName>
        <fullName evidence="3">DNA/RNA polymerase</fullName>
    </recommendedName>
</protein>
<dbReference type="SUPFAM" id="SSF56672">
    <property type="entry name" value="DNA/RNA polymerases"/>
    <property type="match status" value="1"/>
</dbReference>
<dbReference type="InterPro" id="IPR043502">
    <property type="entry name" value="DNA/RNA_pol_sf"/>
</dbReference>
<dbReference type="Proteomes" id="UP000070444">
    <property type="component" value="Unassembled WGS sequence"/>
</dbReference>
<sequence length="159" mass="18305">EIIQENELDSDETKTLNVDKNLKIQNVEELLENLPGIVCKSFKDLRGTLTTKHKIILKDKNAKPIKHKVSRVPIALNNWLKEELENLERSGIISKTDSPWSFRVVLVPKPNGKTRIPRNPGAWDNPEVYFINVYTLNQREELQSRAGSDRESKETPSEF</sequence>
<dbReference type="PANTHER" id="PTHR37984">
    <property type="entry name" value="PROTEIN CBG26694"/>
    <property type="match status" value="1"/>
</dbReference>
<keyword evidence="2" id="KW-1185">Reference proteome</keyword>
<dbReference type="PANTHER" id="PTHR37984:SF9">
    <property type="entry name" value="INTEGRASE CATALYTIC DOMAIN-CONTAINING PROTEIN"/>
    <property type="match status" value="1"/>
</dbReference>
<feature type="non-terminal residue" evidence="1">
    <location>
        <position position="1"/>
    </location>
</feature>
<accession>A0A137P0T1</accession>
<reference evidence="1 2" key="1">
    <citation type="journal article" date="2015" name="Genome Biol. Evol.">
        <title>Phylogenomic analyses indicate that early fungi evolved digesting cell walls of algal ancestors of land plants.</title>
        <authorList>
            <person name="Chang Y."/>
            <person name="Wang S."/>
            <person name="Sekimoto S."/>
            <person name="Aerts A.L."/>
            <person name="Choi C."/>
            <person name="Clum A."/>
            <person name="LaButti K.M."/>
            <person name="Lindquist E.A."/>
            <person name="Yee Ngan C."/>
            <person name="Ohm R.A."/>
            <person name="Salamov A.A."/>
            <person name="Grigoriev I.V."/>
            <person name="Spatafora J.W."/>
            <person name="Berbee M.L."/>
        </authorList>
    </citation>
    <scope>NUCLEOTIDE SEQUENCE [LARGE SCALE GENOMIC DNA]</scope>
    <source>
        <strain evidence="1 2">NRRL 28638</strain>
    </source>
</reference>
<evidence type="ECO:0000313" key="2">
    <source>
        <dbReference type="Proteomes" id="UP000070444"/>
    </source>
</evidence>
<dbReference type="Gene3D" id="3.10.10.10">
    <property type="entry name" value="HIV Type 1 Reverse Transcriptase, subunit A, domain 1"/>
    <property type="match status" value="1"/>
</dbReference>
<organism evidence="1 2">
    <name type="scientific">Conidiobolus coronatus (strain ATCC 28846 / CBS 209.66 / NRRL 28638)</name>
    <name type="common">Delacroixia coronata</name>
    <dbReference type="NCBI Taxonomy" id="796925"/>
    <lineage>
        <taxon>Eukaryota</taxon>
        <taxon>Fungi</taxon>
        <taxon>Fungi incertae sedis</taxon>
        <taxon>Zoopagomycota</taxon>
        <taxon>Entomophthoromycotina</taxon>
        <taxon>Entomophthoromycetes</taxon>
        <taxon>Entomophthorales</taxon>
        <taxon>Ancylistaceae</taxon>
        <taxon>Conidiobolus</taxon>
    </lineage>
</organism>
<name>A0A137P0T1_CONC2</name>
<dbReference type="EMBL" id="KQ964570">
    <property type="protein sequence ID" value="KXN68558.1"/>
    <property type="molecule type" value="Genomic_DNA"/>
</dbReference>
<evidence type="ECO:0000313" key="1">
    <source>
        <dbReference type="EMBL" id="KXN68558.1"/>
    </source>
</evidence>
<dbReference type="OrthoDB" id="425619at2759"/>
<proteinExistence type="predicted"/>